<evidence type="ECO:0000313" key="3">
    <source>
        <dbReference type="Proteomes" id="UP000054988"/>
    </source>
</evidence>
<protein>
    <recommendedName>
        <fullName evidence="4">BTB domain-containing protein</fullName>
    </recommendedName>
</protein>
<feature type="compositionally biased region" description="Pro residues" evidence="1">
    <location>
        <begin position="9"/>
        <end position="28"/>
    </location>
</feature>
<evidence type="ECO:0000313" key="2">
    <source>
        <dbReference type="EMBL" id="KTB46600.1"/>
    </source>
</evidence>
<comment type="caution">
    <text evidence="2">The sequence shown here is derived from an EMBL/GenBank/DDBJ whole genome shotgun (WGS) entry which is preliminary data.</text>
</comment>
<sequence>MADITLPPEDAPAPPPETPASSPPPPAPQRHDQLFLDFIVYRVDNTLFKLPSRYFHENSEVLAGASEISTTTGEGLSEDQPIDLPLPHDSDGDDFAELAKVIYALTIGLDPPSLSRHQWVSVLKLSTPWMFSDIRELAISRIHSSNPTFEEKVTLGRRYNVRSWVAEGLKGLSDTSNDLPPLQNLEALGSTTAMRLLYIRNFRTTRNVQQRSCGQVREDIERYGSYCSGCGSYADYHPCRADFLSVEDLFSDELA</sequence>
<dbReference type="eggNOG" id="ENOG502QXCQ">
    <property type="taxonomic scope" value="Eukaryota"/>
</dbReference>
<feature type="region of interest" description="Disordered" evidence="1">
    <location>
        <begin position="69"/>
        <end position="90"/>
    </location>
</feature>
<reference evidence="2 3" key="1">
    <citation type="submission" date="2015-12" db="EMBL/GenBank/DDBJ databases">
        <title>Draft genome sequence of Moniliophthora roreri, the causal agent of frosty pod rot of cacao.</title>
        <authorList>
            <person name="Aime M.C."/>
            <person name="Diaz-Valderrama J.R."/>
            <person name="Kijpornyongpan T."/>
            <person name="Phillips-Mora W."/>
        </authorList>
    </citation>
    <scope>NUCLEOTIDE SEQUENCE [LARGE SCALE GENOMIC DNA]</scope>
    <source>
        <strain evidence="2 3">MCA 2952</strain>
    </source>
</reference>
<gene>
    <name evidence="2" type="ORF">WG66_850</name>
</gene>
<feature type="region of interest" description="Disordered" evidence="1">
    <location>
        <begin position="1"/>
        <end position="29"/>
    </location>
</feature>
<dbReference type="EMBL" id="LATX01000314">
    <property type="protein sequence ID" value="KTB46600.1"/>
    <property type="molecule type" value="Genomic_DNA"/>
</dbReference>
<name>A0A0W0GDI9_MONRR</name>
<dbReference type="Proteomes" id="UP000054988">
    <property type="component" value="Unassembled WGS sequence"/>
</dbReference>
<evidence type="ECO:0008006" key="4">
    <source>
        <dbReference type="Google" id="ProtNLM"/>
    </source>
</evidence>
<organism evidence="2 3">
    <name type="scientific">Moniliophthora roreri</name>
    <name type="common">Frosty pod rot fungus</name>
    <name type="synonym">Monilia roreri</name>
    <dbReference type="NCBI Taxonomy" id="221103"/>
    <lineage>
        <taxon>Eukaryota</taxon>
        <taxon>Fungi</taxon>
        <taxon>Dikarya</taxon>
        <taxon>Basidiomycota</taxon>
        <taxon>Agaricomycotina</taxon>
        <taxon>Agaricomycetes</taxon>
        <taxon>Agaricomycetidae</taxon>
        <taxon>Agaricales</taxon>
        <taxon>Marasmiineae</taxon>
        <taxon>Marasmiaceae</taxon>
        <taxon>Moniliophthora</taxon>
    </lineage>
</organism>
<proteinExistence type="predicted"/>
<evidence type="ECO:0000256" key="1">
    <source>
        <dbReference type="SAM" id="MobiDB-lite"/>
    </source>
</evidence>
<accession>A0A0W0GDI9</accession>
<dbReference type="AlphaFoldDB" id="A0A0W0GDI9"/>